<feature type="compositionally biased region" description="Low complexity" evidence="8">
    <location>
        <begin position="28"/>
        <end position="49"/>
    </location>
</feature>
<dbReference type="AlphaFoldDB" id="A0A6A4KE22"/>
<keyword evidence="3 7" id="KW-0227">DNA damage</keyword>
<comment type="function">
    <text evidence="7">Plays an important role in the control of DNA replication and the maintenance of replication fork stability.</text>
</comment>
<dbReference type="InterPro" id="IPR036875">
    <property type="entry name" value="Znf_CCHC_sf"/>
</dbReference>
<comment type="similarity">
    <text evidence="2 7">Belongs to the CSM3 family.</text>
</comment>
<dbReference type="SUPFAM" id="SSF57756">
    <property type="entry name" value="Retrovirus zinc finger-like domains"/>
    <property type="match status" value="1"/>
</dbReference>
<dbReference type="GO" id="GO:0031297">
    <property type="term" value="P:replication fork processing"/>
    <property type="evidence" value="ECO:0007669"/>
    <property type="project" value="UniProtKB-UniRule"/>
</dbReference>
<dbReference type="Pfam" id="PF00098">
    <property type="entry name" value="zf-CCHC"/>
    <property type="match status" value="1"/>
</dbReference>
<sequence>MDNGGGGSAAPTGCYKCGRPGHWSRDCPSNPNQNPNPSSSNYPKPNSSNFKSTGDGTVEGGSKPLQKSTEKPKKVPRSRPKLTPDLLLSNDGIGYILRHFPRAFKYRDRGQEVSDLGNLIGLYAEWHSHLLPYYSFDQFVHKVEQVGATRRVKYAVFITIYQGYSWARDLDGLLVSSVAGTGDQGQCECYSLAAAHHDGPTMGKSYWYSNVTCLGGLRDRVANGGDPTKLHEPPAEHNISNADEDMNIEEPSLVQQGTSLKNHCTDDFQEDMLQEIYEQGTDELSPAIRSDAVATDHISSRHRSMDDISNQANETRDSITREIQVSEEQKARMEANRLKALEKAAARARSSQTA</sequence>
<dbReference type="PANTHER" id="PTHR13220:SF11">
    <property type="entry name" value="TIMELESS-INTERACTING PROTEIN"/>
    <property type="match status" value="1"/>
</dbReference>
<evidence type="ECO:0000256" key="5">
    <source>
        <dbReference type="ARBA" id="ARBA00023306"/>
    </source>
</evidence>
<keyword evidence="6" id="KW-0479">Metal-binding</keyword>
<evidence type="ECO:0000259" key="9">
    <source>
        <dbReference type="PROSITE" id="PS50158"/>
    </source>
</evidence>
<feature type="region of interest" description="Disordered" evidence="8">
    <location>
        <begin position="297"/>
        <end position="318"/>
    </location>
</feature>
<dbReference type="GO" id="GO:0031298">
    <property type="term" value="C:replication fork protection complex"/>
    <property type="evidence" value="ECO:0007669"/>
    <property type="project" value="TreeGrafter"/>
</dbReference>
<protein>
    <recommendedName>
        <fullName evidence="9">CCHC-type domain-containing protein</fullName>
    </recommendedName>
</protein>
<accession>A0A6A4KE22</accession>
<organism evidence="10">
    <name type="scientific">Rhododendron williamsianum</name>
    <dbReference type="NCBI Taxonomy" id="262921"/>
    <lineage>
        <taxon>Eukaryota</taxon>
        <taxon>Viridiplantae</taxon>
        <taxon>Streptophyta</taxon>
        <taxon>Embryophyta</taxon>
        <taxon>Tracheophyta</taxon>
        <taxon>Spermatophyta</taxon>
        <taxon>Magnoliopsida</taxon>
        <taxon>eudicotyledons</taxon>
        <taxon>Gunneridae</taxon>
        <taxon>Pentapetalae</taxon>
        <taxon>asterids</taxon>
        <taxon>Ericales</taxon>
        <taxon>Ericaceae</taxon>
        <taxon>Ericoideae</taxon>
        <taxon>Rhodoreae</taxon>
        <taxon>Rhododendron</taxon>
    </lineage>
</organism>
<evidence type="ECO:0000256" key="8">
    <source>
        <dbReference type="SAM" id="MobiDB-lite"/>
    </source>
</evidence>
<dbReference type="PROSITE" id="PS50158">
    <property type="entry name" value="ZF_CCHC"/>
    <property type="match status" value="1"/>
</dbReference>
<comment type="caution">
    <text evidence="10">The sequence shown here is derived from an EMBL/GenBank/DDBJ whole genome shotgun (WGS) entry which is preliminary data.</text>
</comment>
<dbReference type="OrthoDB" id="437078at2759"/>
<keyword evidence="4 7" id="KW-0539">Nucleus</keyword>
<evidence type="ECO:0000313" key="10">
    <source>
        <dbReference type="EMBL" id="KAE9444885.1"/>
    </source>
</evidence>
<comment type="subcellular location">
    <subcellularLocation>
        <location evidence="1 7">Nucleus</location>
    </subcellularLocation>
</comment>
<evidence type="ECO:0000256" key="6">
    <source>
        <dbReference type="PROSITE-ProRule" id="PRU00047"/>
    </source>
</evidence>
<reference evidence="10" key="1">
    <citation type="journal article" date="2019" name="Genome Biol. Evol.">
        <title>The Rhododendron genome and chromosomal organization provide insight into shared whole-genome duplications across the heath family (Ericaceae).</title>
        <authorList>
            <person name="Soza V.L."/>
            <person name="Lindsley D."/>
            <person name="Waalkes A."/>
            <person name="Ramage E."/>
            <person name="Patwardhan R.P."/>
            <person name="Burton J.N."/>
            <person name="Adey A."/>
            <person name="Kumar A."/>
            <person name="Qiu R."/>
            <person name="Shendure J."/>
            <person name="Hall B."/>
        </authorList>
    </citation>
    <scope>NUCLEOTIDE SEQUENCE</scope>
    <source>
        <strain evidence="10">RSF 1966-606</strain>
    </source>
</reference>
<dbReference type="Gene3D" id="4.10.60.10">
    <property type="entry name" value="Zinc finger, CCHC-type"/>
    <property type="match status" value="1"/>
</dbReference>
<dbReference type="SMART" id="SM00343">
    <property type="entry name" value="ZnF_C2HC"/>
    <property type="match status" value="1"/>
</dbReference>
<dbReference type="PANTHER" id="PTHR13220">
    <property type="entry name" value="TIMELESS INTERACTING-RELATED"/>
    <property type="match status" value="1"/>
</dbReference>
<evidence type="ECO:0000256" key="3">
    <source>
        <dbReference type="ARBA" id="ARBA00022763"/>
    </source>
</evidence>
<dbReference type="GO" id="GO:0008270">
    <property type="term" value="F:zinc ion binding"/>
    <property type="evidence" value="ECO:0007669"/>
    <property type="project" value="UniProtKB-KW"/>
</dbReference>
<evidence type="ECO:0000256" key="1">
    <source>
        <dbReference type="ARBA" id="ARBA00004123"/>
    </source>
</evidence>
<dbReference type="GO" id="GO:0043111">
    <property type="term" value="P:replication fork arrest"/>
    <property type="evidence" value="ECO:0007669"/>
    <property type="project" value="TreeGrafter"/>
</dbReference>
<dbReference type="InterPro" id="IPR040038">
    <property type="entry name" value="TIPIN/Csm3/Swi3"/>
</dbReference>
<evidence type="ECO:0000256" key="4">
    <source>
        <dbReference type="ARBA" id="ARBA00023242"/>
    </source>
</evidence>
<evidence type="ECO:0000256" key="7">
    <source>
        <dbReference type="RuleBase" id="RU366049"/>
    </source>
</evidence>
<dbReference type="EMBL" id="QEFC01005083">
    <property type="protein sequence ID" value="KAE9444885.1"/>
    <property type="molecule type" value="Genomic_DNA"/>
</dbReference>
<dbReference type="GO" id="GO:0003677">
    <property type="term" value="F:DNA binding"/>
    <property type="evidence" value="ECO:0007669"/>
    <property type="project" value="TreeGrafter"/>
</dbReference>
<dbReference type="Pfam" id="PF07962">
    <property type="entry name" value="Swi3"/>
    <property type="match status" value="1"/>
</dbReference>
<dbReference type="InterPro" id="IPR001878">
    <property type="entry name" value="Znf_CCHC"/>
</dbReference>
<dbReference type="InterPro" id="IPR012923">
    <property type="entry name" value="Csm3"/>
</dbReference>
<keyword evidence="6" id="KW-0862">Zinc</keyword>
<keyword evidence="5 7" id="KW-0131">Cell cycle</keyword>
<keyword evidence="6" id="KW-0863">Zinc-finger</keyword>
<dbReference type="GO" id="GO:0000076">
    <property type="term" value="P:DNA replication checkpoint signaling"/>
    <property type="evidence" value="ECO:0007669"/>
    <property type="project" value="UniProtKB-UniRule"/>
</dbReference>
<feature type="region of interest" description="Disordered" evidence="8">
    <location>
        <begin position="20"/>
        <end position="85"/>
    </location>
</feature>
<proteinExistence type="inferred from homology"/>
<name>A0A6A4KE22_9ERIC</name>
<gene>
    <name evidence="10" type="ORF">C3L33_23217</name>
</gene>
<feature type="non-terminal residue" evidence="10">
    <location>
        <position position="1"/>
    </location>
</feature>
<evidence type="ECO:0000256" key="2">
    <source>
        <dbReference type="ARBA" id="ARBA00006075"/>
    </source>
</evidence>
<feature type="domain" description="CCHC-type" evidence="9">
    <location>
        <begin position="14"/>
        <end position="29"/>
    </location>
</feature>
<dbReference type="GO" id="GO:0006974">
    <property type="term" value="P:DNA damage response"/>
    <property type="evidence" value="ECO:0007669"/>
    <property type="project" value="UniProtKB-KW"/>
</dbReference>